<keyword evidence="17" id="KW-0966">Cell projection</keyword>
<evidence type="ECO:0000256" key="8">
    <source>
        <dbReference type="ARBA" id="ARBA00022989"/>
    </source>
</evidence>
<evidence type="ECO:0000256" key="12">
    <source>
        <dbReference type="PIRNR" id="PIRNR004862"/>
    </source>
</evidence>
<evidence type="ECO:0000256" key="3">
    <source>
        <dbReference type="ARBA" id="ARBA00004651"/>
    </source>
</evidence>
<evidence type="ECO:0000313" key="17">
    <source>
        <dbReference type="EMBL" id="MDD1793548.1"/>
    </source>
</evidence>
<proteinExistence type="inferred from homology"/>
<evidence type="ECO:0000259" key="16">
    <source>
        <dbReference type="Pfam" id="PF08345"/>
    </source>
</evidence>
<accession>A0ABT5QZU9</accession>
<keyword evidence="7 14" id="KW-0812">Transmembrane</keyword>
<evidence type="ECO:0000256" key="5">
    <source>
        <dbReference type="ARBA" id="ARBA00017949"/>
    </source>
</evidence>
<evidence type="ECO:0000256" key="1">
    <source>
        <dbReference type="ARBA" id="ARBA00003820"/>
    </source>
</evidence>
<keyword evidence="9 14" id="KW-0472">Membrane</keyword>
<dbReference type="PIRSF" id="PIRSF004862">
    <property type="entry name" value="FliF"/>
    <property type="match status" value="1"/>
</dbReference>
<keyword evidence="17" id="KW-0282">Flagellum</keyword>
<keyword evidence="8 14" id="KW-1133">Transmembrane helix</keyword>
<feature type="domain" description="Flagellar M-ring N-terminal" evidence="15">
    <location>
        <begin position="51"/>
        <end position="224"/>
    </location>
</feature>
<name>A0ABT5QZU9_9GAMM</name>
<dbReference type="Pfam" id="PF01514">
    <property type="entry name" value="YscJ_FliF"/>
    <property type="match status" value="1"/>
</dbReference>
<keyword evidence="18" id="KW-1185">Reference proteome</keyword>
<evidence type="ECO:0000256" key="6">
    <source>
        <dbReference type="ARBA" id="ARBA00022475"/>
    </source>
</evidence>
<evidence type="ECO:0000256" key="2">
    <source>
        <dbReference type="ARBA" id="ARBA00004117"/>
    </source>
</evidence>
<comment type="function">
    <text evidence="1 12">The M ring may be actively involved in energy transduction.</text>
</comment>
<evidence type="ECO:0000256" key="9">
    <source>
        <dbReference type="ARBA" id="ARBA00023136"/>
    </source>
</evidence>
<evidence type="ECO:0000256" key="10">
    <source>
        <dbReference type="ARBA" id="ARBA00023143"/>
    </source>
</evidence>
<keyword evidence="17" id="KW-0969">Cilium</keyword>
<comment type="subunit">
    <text evidence="11">The basal body constitutes a major portion of the flagellar organelle and consists of four rings (L,P,S, and M) mounted on a central rod. The M ring is integral to the inner membrane of the cell and may be connected to the flagellar rod via the S ring. The S (supramembrane ring) lies just distal to the M ring. The L and P rings lie in the outer membrane and the periplasmic space, respectively.</text>
</comment>
<dbReference type="InterPro" id="IPR000067">
    <property type="entry name" value="FlgMring_FliF"/>
</dbReference>
<dbReference type="EMBL" id="JAJUBC010000010">
    <property type="protein sequence ID" value="MDD1793548.1"/>
    <property type="molecule type" value="Genomic_DNA"/>
</dbReference>
<comment type="caution">
    <text evidence="17">The sequence shown here is derived from an EMBL/GenBank/DDBJ whole genome shotgun (WGS) entry which is preliminary data.</text>
</comment>
<feature type="compositionally biased region" description="Polar residues" evidence="13">
    <location>
        <begin position="294"/>
        <end position="304"/>
    </location>
</feature>
<dbReference type="Proteomes" id="UP001149400">
    <property type="component" value="Unassembled WGS sequence"/>
</dbReference>
<feature type="region of interest" description="Disordered" evidence="13">
    <location>
        <begin position="288"/>
        <end position="337"/>
    </location>
</feature>
<dbReference type="NCBIfam" id="TIGR00206">
    <property type="entry name" value="fliF"/>
    <property type="match status" value="1"/>
</dbReference>
<dbReference type="RefSeq" id="WP_274164403.1">
    <property type="nucleotide sequence ID" value="NZ_JAJUBC010000010.1"/>
</dbReference>
<dbReference type="InterPro" id="IPR043427">
    <property type="entry name" value="YscJ/FliF"/>
</dbReference>
<feature type="transmembrane region" description="Helical" evidence="14">
    <location>
        <begin position="431"/>
        <end position="453"/>
    </location>
</feature>
<dbReference type="InterPro" id="IPR045851">
    <property type="entry name" value="AMP-bd_C_sf"/>
</dbReference>
<protein>
    <recommendedName>
        <fullName evidence="5 12">Flagellar M-ring protein</fullName>
    </recommendedName>
</protein>
<evidence type="ECO:0000256" key="13">
    <source>
        <dbReference type="SAM" id="MobiDB-lite"/>
    </source>
</evidence>
<evidence type="ECO:0000256" key="7">
    <source>
        <dbReference type="ARBA" id="ARBA00022692"/>
    </source>
</evidence>
<dbReference type="InterPro" id="IPR013556">
    <property type="entry name" value="Flag_M-ring_C"/>
</dbReference>
<keyword evidence="10 12" id="KW-0975">Bacterial flagellum</keyword>
<feature type="transmembrane region" description="Helical" evidence="14">
    <location>
        <begin position="27"/>
        <end position="47"/>
    </location>
</feature>
<gene>
    <name evidence="17" type="primary">fliF</name>
    <name evidence="17" type="ORF">LRP50_10450</name>
</gene>
<evidence type="ECO:0000256" key="11">
    <source>
        <dbReference type="ARBA" id="ARBA00025936"/>
    </source>
</evidence>
<evidence type="ECO:0000256" key="4">
    <source>
        <dbReference type="ARBA" id="ARBA00007971"/>
    </source>
</evidence>
<evidence type="ECO:0000256" key="14">
    <source>
        <dbReference type="SAM" id="Phobius"/>
    </source>
</evidence>
<reference evidence="17" key="1">
    <citation type="submission" date="2021-12" db="EMBL/GenBank/DDBJ databases">
        <title>Enterovibrio ZSDZ35 sp. nov. and Enterovibrio ZSDZ42 sp. nov., isolated from coastal seawater in Qingdao.</title>
        <authorList>
            <person name="Zhang P."/>
        </authorList>
    </citation>
    <scope>NUCLEOTIDE SEQUENCE</scope>
    <source>
        <strain evidence="17">ZSDZ42</strain>
    </source>
</reference>
<dbReference type="InterPro" id="IPR006182">
    <property type="entry name" value="FliF_N_dom"/>
</dbReference>
<feature type="domain" description="Flagellar M-ring C-terminal" evidence="16">
    <location>
        <begin position="260"/>
        <end position="408"/>
    </location>
</feature>
<comment type="subcellular location">
    <subcellularLocation>
        <location evidence="2 12">Bacterial flagellum basal body</location>
    </subcellularLocation>
    <subcellularLocation>
        <location evidence="3">Cell membrane</location>
        <topology evidence="3">Multi-pass membrane protein</topology>
    </subcellularLocation>
</comment>
<sequence>MTNFLKNKMTLLNGTVTPQRVLGGTRFVALLSIIAVAVAVAVVLGLWQGGEYRPLYGEQEQYDRNQVIAALEQNRFDYYVEPQKGNIMVERAQIAKARIAMAAAGIEAAKPTGLEILTQDSALGTSQFVENARYRHGLEGELARSIMTLEGISNARVHLAIPKQTLFVGRNKDLPSASVVVVLMPGRELHGDNISAIVNLVAGSVSDLQAERVNVIDQHGNLLSNQIGNGAGLSSQGNSQHLSYIQKLEGEYVESAAKMLRPMVGLNNFQVEVAANVNFDRIESTEETYAPQGTVRNEYNSFDSDSQKDAAGVPGALSNRPPEEDGEAEDNLVKNRGESSTDYAIDRTLKHIKYQQGTIERVSVSVLLNGEPDRFTAAQQDNIRVMLSDALGLDEARGDKLSLFVHPFNTEAPTLLTSTPEWWMESIWLDYLRYILSAIVALVILLVIIRPAIRALSGTPSRKEQRNLNVDANNDVQGLPPTATALERTNTAAPALAAENEGVVEVITPAAAVKELPDLPTPETGLEVQSSYLQMLSEREPERVAHVVKQWITPKNADS</sequence>
<dbReference type="PANTHER" id="PTHR30046">
    <property type="entry name" value="FLAGELLAR M-RING PROTEIN"/>
    <property type="match status" value="1"/>
</dbReference>
<dbReference type="PRINTS" id="PR01009">
    <property type="entry name" value="FLGMRINGFLIF"/>
</dbReference>
<dbReference type="Pfam" id="PF08345">
    <property type="entry name" value="YscJ_FliF_C"/>
    <property type="match status" value="1"/>
</dbReference>
<dbReference type="PANTHER" id="PTHR30046:SF0">
    <property type="entry name" value="FLAGELLAR M-RING PROTEIN"/>
    <property type="match status" value="1"/>
</dbReference>
<dbReference type="Gene3D" id="3.30.300.30">
    <property type="match status" value="1"/>
</dbReference>
<comment type="similarity">
    <text evidence="4 12">Belongs to the FliF family.</text>
</comment>
<evidence type="ECO:0000313" key="18">
    <source>
        <dbReference type="Proteomes" id="UP001149400"/>
    </source>
</evidence>
<evidence type="ECO:0000259" key="15">
    <source>
        <dbReference type="Pfam" id="PF01514"/>
    </source>
</evidence>
<organism evidence="17 18">
    <name type="scientific">Enterovibrio gelatinilyticus</name>
    <dbReference type="NCBI Taxonomy" id="2899819"/>
    <lineage>
        <taxon>Bacteria</taxon>
        <taxon>Pseudomonadati</taxon>
        <taxon>Pseudomonadota</taxon>
        <taxon>Gammaproteobacteria</taxon>
        <taxon>Vibrionales</taxon>
        <taxon>Vibrionaceae</taxon>
        <taxon>Enterovibrio</taxon>
    </lineage>
</organism>
<keyword evidence="6" id="KW-1003">Cell membrane</keyword>